<evidence type="ECO:0000259" key="3">
    <source>
        <dbReference type="PROSITE" id="PS50930"/>
    </source>
</evidence>
<dbReference type="SUPFAM" id="SSF52172">
    <property type="entry name" value="CheY-like"/>
    <property type="match status" value="1"/>
</dbReference>
<dbReference type="PANTHER" id="PTHR37299:SF1">
    <property type="entry name" value="STAGE 0 SPORULATION PROTEIN A HOMOLOG"/>
    <property type="match status" value="1"/>
</dbReference>
<feature type="domain" description="Response regulatory" evidence="2">
    <location>
        <begin position="2"/>
        <end position="115"/>
    </location>
</feature>
<dbReference type="GO" id="GO:0000156">
    <property type="term" value="F:phosphorelay response regulator activity"/>
    <property type="evidence" value="ECO:0007669"/>
    <property type="project" value="InterPro"/>
</dbReference>
<dbReference type="PROSITE" id="PS50110">
    <property type="entry name" value="RESPONSE_REGULATORY"/>
    <property type="match status" value="1"/>
</dbReference>
<proteinExistence type="predicted"/>
<dbReference type="GO" id="GO:0003677">
    <property type="term" value="F:DNA binding"/>
    <property type="evidence" value="ECO:0007669"/>
    <property type="project" value="InterPro"/>
</dbReference>
<reference evidence="4 5" key="1">
    <citation type="journal article" date="2015" name="Int. J. Syst. Evol. Microbiol.">
        <title>Flavisolibacter ginsenosidimutans sp. nov., with ginsenoside-converting activity isolated from soil used for cultivating ginseng.</title>
        <authorList>
            <person name="Zhao Y."/>
            <person name="Liu Q."/>
            <person name="Kang M.S."/>
            <person name="Jin F."/>
            <person name="Yu H."/>
            <person name="Im W.T."/>
        </authorList>
    </citation>
    <scope>NUCLEOTIDE SEQUENCE [LARGE SCALE GENOMIC DNA]</scope>
    <source>
        <strain evidence="4 5">Gsoil 636</strain>
    </source>
</reference>
<dbReference type="InterPro" id="IPR046947">
    <property type="entry name" value="LytR-like"/>
</dbReference>
<evidence type="ECO:0000313" key="5">
    <source>
        <dbReference type="Proteomes" id="UP000321204"/>
    </source>
</evidence>
<dbReference type="SMART" id="SM00448">
    <property type="entry name" value="REC"/>
    <property type="match status" value="1"/>
</dbReference>
<evidence type="ECO:0000313" key="4">
    <source>
        <dbReference type="EMBL" id="QEC54602.1"/>
    </source>
</evidence>
<dbReference type="OrthoDB" id="2168082at2"/>
<dbReference type="InterPro" id="IPR001789">
    <property type="entry name" value="Sig_transdc_resp-reg_receiver"/>
</dbReference>
<dbReference type="RefSeq" id="WP_146781680.1">
    <property type="nucleotide sequence ID" value="NZ_BAABIO010000006.1"/>
</dbReference>
<protein>
    <submittedName>
        <fullName evidence="4">Response regulator transcription factor</fullName>
    </submittedName>
</protein>
<dbReference type="Proteomes" id="UP000321204">
    <property type="component" value="Chromosome"/>
</dbReference>
<sequence>MTVLLAEDEQIAAKHLTNLLDEIGFAYDALEHVRSVQELRQWLALNPEPDLMLLDIQLKDGISLDVFDDLKITTPVIFITAYDEYAIKAFKANSLNYLLKPLDKDDLRNALNKYKEIVNFYHHSPVQAKGEKKERIVVKKGTARLSVPINSIAFFYAEMKLAFAVDFEGARYLLDYNLSQIEQQLDKKTFFRVSRQIIANINAIKEFKSVEFSKIELYLVKNNYIKDAIVISQFTAPDFKKWINNL</sequence>
<dbReference type="KEGG" id="fgg:FSB75_01370"/>
<evidence type="ECO:0000256" key="1">
    <source>
        <dbReference type="PROSITE-ProRule" id="PRU00169"/>
    </source>
</evidence>
<feature type="modified residue" description="4-aspartylphosphate" evidence="1">
    <location>
        <position position="55"/>
    </location>
</feature>
<dbReference type="EMBL" id="CP042433">
    <property type="protein sequence ID" value="QEC54602.1"/>
    <property type="molecule type" value="Genomic_DNA"/>
</dbReference>
<dbReference type="AlphaFoldDB" id="A0A5B8UDW0"/>
<dbReference type="PANTHER" id="PTHR37299">
    <property type="entry name" value="TRANSCRIPTIONAL REGULATOR-RELATED"/>
    <property type="match status" value="1"/>
</dbReference>
<dbReference type="InterPro" id="IPR007492">
    <property type="entry name" value="LytTR_DNA-bd_dom"/>
</dbReference>
<dbReference type="Gene3D" id="2.40.50.1020">
    <property type="entry name" value="LytTr DNA-binding domain"/>
    <property type="match status" value="1"/>
</dbReference>
<dbReference type="SMART" id="SM00850">
    <property type="entry name" value="LytTR"/>
    <property type="match status" value="1"/>
</dbReference>
<keyword evidence="5" id="KW-1185">Reference proteome</keyword>
<dbReference type="Pfam" id="PF04397">
    <property type="entry name" value="LytTR"/>
    <property type="match status" value="1"/>
</dbReference>
<organism evidence="4 5">
    <name type="scientific">Flavisolibacter ginsenosidimutans</name>
    <dbReference type="NCBI Taxonomy" id="661481"/>
    <lineage>
        <taxon>Bacteria</taxon>
        <taxon>Pseudomonadati</taxon>
        <taxon>Bacteroidota</taxon>
        <taxon>Chitinophagia</taxon>
        <taxon>Chitinophagales</taxon>
        <taxon>Chitinophagaceae</taxon>
        <taxon>Flavisolibacter</taxon>
    </lineage>
</organism>
<dbReference type="Pfam" id="PF00072">
    <property type="entry name" value="Response_reg"/>
    <property type="match status" value="1"/>
</dbReference>
<evidence type="ECO:0000259" key="2">
    <source>
        <dbReference type="PROSITE" id="PS50110"/>
    </source>
</evidence>
<accession>A0A5B8UDW0</accession>
<dbReference type="Gene3D" id="3.40.50.2300">
    <property type="match status" value="1"/>
</dbReference>
<gene>
    <name evidence="4" type="ORF">FSB75_01370</name>
</gene>
<dbReference type="PROSITE" id="PS50930">
    <property type="entry name" value="HTH_LYTTR"/>
    <property type="match status" value="1"/>
</dbReference>
<keyword evidence="1" id="KW-0597">Phosphoprotein</keyword>
<feature type="domain" description="HTH LytTR-type" evidence="3">
    <location>
        <begin position="136"/>
        <end position="226"/>
    </location>
</feature>
<dbReference type="InterPro" id="IPR011006">
    <property type="entry name" value="CheY-like_superfamily"/>
</dbReference>
<name>A0A5B8UDW0_9BACT</name>